<name>A0A9D4E5H7_DREPO</name>
<reference evidence="1" key="1">
    <citation type="journal article" date="2019" name="bioRxiv">
        <title>The Genome of the Zebra Mussel, Dreissena polymorpha: A Resource for Invasive Species Research.</title>
        <authorList>
            <person name="McCartney M.A."/>
            <person name="Auch B."/>
            <person name="Kono T."/>
            <person name="Mallez S."/>
            <person name="Zhang Y."/>
            <person name="Obille A."/>
            <person name="Becker A."/>
            <person name="Abrahante J.E."/>
            <person name="Garbe J."/>
            <person name="Badalamenti J.P."/>
            <person name="Herman A."/>
            <person name="Mangelson H."/>
            <person name="Liachko I."/>
            <person name="Sullivan S."/>
            <person name="Sone E.D."/>
            <person name="Koren S."/>
            <person name="Silverstein K.A.T."/>
            <person name="Beckman K.B."/>
            <person name="Gohl D.M."/>
        </authorList>
    </citation>
    <scope>NUCLEOTIDE SEQUENCE</scope>
    <source>
        <strain evidence="1">Duluth1</strain>
        <tissue evidence="1">Whole animal</tissue>
    </source>
</reference>
<gene>
    <name evidence="1" type="ORF">DPMN_174157</name>
</gene>
<protein>
    <submittedName>
        <fullName evidence="1">Uncharacterized protein</fullName>
    </submittedName>
</protein>
<comment type="caution">
    <text evidence="1">The sequence shown here is derived from an EMBL/GenBank/DDBJ whole genome shotgun (WGS) entry which is preliminary data.</text>
</comment>
<dbReference type="GO" id="GO:0005634">
    <property type="term" value="C:nucleus"/>
    <property type="evidence" value="ECO:0007669"/>
    <property type="project" value="TreeGrafter"/>
</dbReference>
<accession>A0A9D4E5H7</accession>
<evidence type="ECO:0000313" key="1">
    <source>
        <dbReference type="EMBL" id="KAH3772810.1"/>
    </source>
</evidence>
<dbReference type="GO" id="GO:0005737">
    <property type="term" value="C:cytoplasm"/>
    <property type="evidence" value="ECO:0007669"/>
    <property type="project" value="TreeGrafter"/>
</dbReference>
<evidence type="ECO:0000313" key="2">
    <source>
        <dbReference type="Proteomes" id="UP000828390"/>
    </source>
</evidence>
<dbReference type="InterPro" id="IPR029159">
    <property type="entry name" value="CA109-like"/>
</dbReference>
<dbReference type="Proteomes" id="UP000828390">
    <property type="component" value="Unassembled WGS sequence"/>
</dbReference>
<keyword evidence="2" id="KW-1185">Reference proteome</keyword>
<dbReference type="Pfam" id="PF15011">
    <property type="entry name" value="CA109-like"/>
    <property type="match status" value="1"/>
</dbReference>
<dbReference type="PANTHER" id="PTHR16234">
    <property type="entry name" value="SIMILAR TO HYPOTHETICAL PROTEIN FLJ20508"/>
    <property type="match status" value="1"/>
</dbReference>
<organism evidence="1 2">
    <name type="scientific">Dreissena polymorpha</name>
    <name type="common">Zebra mussel</name>
    <name type="synonym">Mytilus polymorpha</name>
    <dbReference type="NCBI Taxonomy" id="45954"/>
    <lineage>
        <taxon>Eukaryota</taxon>
        <taxon>Metazoa</taxon>
        <taxon>Spiralia</taxon>
        <taxon>Lophotrochozoa</taxon>
        <taxon>Mollusca</taxon>
        <taxon>Bivalvia</taxon>
        <taxon>Autobranchia</taxon>
        <taxon>Heteroconchia</taxon>
        <taxon>Euheterodonta</taxon>
        <taxon>Imparidentia</taxon>
        <taxon>Neoheterodontei</taxon>
        <taxon>Myida</taxon>
        <taxon>Dreissenoidea</taxon>
        <taxon>Dreissenidae</taxon>
        <taxon>Dreissena</taxon>
    </lineage>
</organism>
<dbReference type="PANTHER" id="PTHR16234:SF5">
    <property type="entry name" value="AFG2-INTERACTING RIBOSOME MATURATION FACTOR"/>
    <property type="match status" value="1"/>
</dbReference>
<sequence>MVSIVNKHLQKYLQLLVKAQGTLTECEARSAAAVNSLKNLIDQYQCCRQVNPTQLPPGHRDWDDVKTRLLFKLTDMINQELETLRTSVESLGVLSSCLSQQYGVCMYQYSQCHDQVTDVTRATATLPSLADLLGMCEASERLVRERFLCKQHLITSLDPAQPDSADYFSRHWASRDAQLLDTLREYLLICEEFMEVPET</sequence>
<reference evidence="1" key="2">
    <citation type="submission" date="2020-11" db="EMBL/GenBank/DDBJ databases">
        <authorList>
            <person name="McCartney M.A."/>
            <person name="Auch B."/>
            <person name="Kono T."/>
            <person name="Mallez S."/>
            <person name="Becker A."/>
            <person name="Gohl D.M."/>
            <person name="Silverstein K.A.T."/>
            <person name="Koren S."/>
            <person name="Bechman K.B."/>
            <person name="Herman A."/>
            <person name="Abrahante J.E."/>
            <person name="Garbe J."/>
        </authorList>
    </citation>
    <scope>NUCLEOTIDE SEQUENCE</scope>
    <source>
        <strain evidence="1">Duluth1</strain>
        <tissue evidence="1">Whole animal</tissue>
    </source>
</reference>
<proteinExistence type="predicted"/>
<dbReference type="AlphaFoldDB" id="A0A9D4E5H7"/>
<dbReference type="EMBL" id="JAIWYP010000009">
    <property type="protein sequence ID" value="KAH3772810.1"/>
    <property type="molecule type" value="Genomic_DNA"/>
</dbReference>
<dbReference type="OrthoDB" id="6605214at2759"/>